<accession>A0ABW4U1J5</accession>
<comment type="caution">
    <text evidence="1">The sequence shown here is derived from an EMBL/GenBank/DDBJ whole genome shotgun (WGS) entry which is preliminary data.</text>
</comment>
<sequence>MNPVLVNNIDHADLHVAIRAGAEYGDSVNQMPIFPSEFEEAQRSFPIVFRRGDAGVQAFVLLGLDRDENLFLSGDRWTSAYVPAIQRRGPFSIGVARPAPGTDTPGEPMIHVDMDDPRVGGDGGLPLFLEQGGNAPLLDHMAGVLRVIYEGMESAPEIYAALEDAGLLQPISLQIAINDEQGYELPDLMVIDQEALAALSGDTLTDLHRRGLLRAAIMAASSLGTMQQLIDLKNRQAATA</sequence>
<gene>
    <name evidence="1" type="ORF">ACFSGX_13130</name>
</gene>
<dbReference type="InterPro" id="IPR010836">
    <property type="entry name" value="SapC"/>
</dbReference>
<name>A0ABW4U1J5_9SPHN</name>
<evidence type="ECO:0000313" key="1">
    <source>
        <dbReference type="EMBL" id="MFD1951712.1"/>
    </source>
</evidence>
<reference evidence="2" key="1">
    <citation type="journal article" date="2019" name="Int. J. Syst. Evol. Microbiol.">
        <title>The Global Catalogue of Microorganisms (GCM) 10K type strain sequencing project: providing services to taxonomists for standard genome sequencing and annotation.</title>
        <authorList>
            <consortium name="The Broad Institute Genomics Platform"/>
            <consortium name="The Broad Institute Genome Sequencing Center for Infectious Disease"/>
            <person name="Wu L."/>
            <person name="Ma J."/>
        </authorList>
    </citation>
    <scope>NUCLEOTIDE SEQUENCE [LARGE SCALE GENOMIC DNA]</scope>
    <source>
        <strain evidence="2">CGMCC 1.12702</strain>
    </source>
</reference>
<dbReference type="Proteomes" id="UP001597400">
    <property type="component" value="Unassembled WGS sequence"/>
</dbReference>
<proteinExistence type="predicted"/>
<organism evidence="1 2">
    <name type="scientific">Sphingomonas arantia</name>
    <dbReference type="NCBI Taxonomy" id="1460676"/>
    <lineage>
        <taxon>Bacteria</taxon>
        <taxon>Pseudomonadati</taxon>
        <taxon>Pseudomonadota</taxon>
        <taxon>Alphaproteobacteria</taxon>
        <taxon>Sphingomonadales</taxon>
        <taxon>Sphingomonadaceae</taxon>
        <taxon>Sphingomonas</taxon>
    </lineage>
</organism>
<protein>
    <submittedName>
        <fullName evidence="1">SapC family protein</fullName>
    </submittedName>
</protein>
<evidence type="ECO:0000313" key="2">
    <source>
        <dbReference type="Proteomes" id="UP001597400"/>
    </source>
</evidence>
<dbReference type="EMBL" id="JBHUGS010000003">
    <property type="protein sequence ID" value="MFD1951712.1"/>
    <property type="molecule type" value="Genomic_DNA"/>
</dbReference>
<dbReference type="Pfam" id="PF07277">
    <property type="entry name" value="SapC"/>
    <property type="match status" value="1"/>
</dbReference>
<dbReference type="RefSeq" id="WP_380930557.1">
    <property type="nucleotide sequence ID" value="NZ_JBHUGS010000003.1"/>
</dbReference>
<keyword evidence="2" id="KW-1185">Reference proteome</keyword>